<evidence type="ECO:0000313" key="7">
    <source>
        <dbReference type="EMBL" id="KAA8550595.1"/>
    </source>
</evidence>
<sequence>MKASTNLTLAVPSREDHKQKSPPNTNLTLAIPSYEDHKLNSSLNTNLTLAVPSYEDHEQNSSLNTNLTLAVATNQDLSGKTTVEAHGEGNITVSLLDKRSRTIQDHDQTSNEDKQNFFSRHEIDTSRRQWEKFFFEKKLTLSDANLHQITIPWRYWKYFPPLEIAINEGTSNWKQIKCIDDGDNKKILPMSFGWHGIRRVIGKGWINFVKRHELKANDVVRFYPEPAEEGKFKFLLKFIRATGTNVTNIEMPNREDDSKVGGSIEQAGDDITAQTRPGGRASGNTDHDQVQGKPNKS</sequence>
<protein>
    <recommendedName>
        <fullName evidence="9">TF-B3 domain-containing protein</fullName>
    </recommendedName>
</protein>
<name>A0A5J5C5F2_9ASTE</name>
<feature type="region of interest" description="Disordered" evidence="6">
    <location>
        <begin position="249"/>
        <end position="297"/>
    </location>
</feature>
<evidence type="ECO:0000256" key="1">
    <source>
        <dbReference type="ARBA" id="ARBA00004123"/>
    </source>
</evidence>
<keyword evidence="3" id="KW-0238">DNA-binding</keyword>
<gene>
    <name evidence="7" type="ORF">F0562_002279</name>
</gene>
<comment type="subcellular location">
    <subcellularLocation>
        <location evidence="1">Nucleus</location>
    </subcellularLocation>
</comment>
<dbReference type="EMBL" id="CM018031">
    <property type="protein sequence ID" value="KAA8550595.1"/>
    <property type="molecule type" value="Genomic_DNA"/>
</dbReference>
<dbReference type="SUPFAM" id="SSF101936">
    <property type="entry name" value="DNA-binding pseudobarrel domain"/>
    <property type="match status" value="1"/>
</dbReference>
<keyword evidence="2" id="KW-0805">Transcription regulation</keyword>
<dbReference type="AlphaFoldDB" id="A0A5J5C5F2"/>
<evidence type="ECO:0000256" key="3">
    <source>
        <dbReference type="ARBA" id="ARBA00023125"/>
    </source>
</evidence>
<evidence type="ECO:0000256" key="4">
    <source>
        <dbReference type="ARBA" id="ARBA00023163"/>
    </source>
</evidence>
<reference evidence="7 8" key="1">
    <citation type="submission" date="2019-09" db="EMBL/GenBank/DDBJ databases">
        <title>A chromosome-level genome assembly of the Chinese tupelo Nyssa sinensis.</title>
        <authorList>
            <person name="Yang X."/>
            <person name="Kang M."/>
            <person name="Yang Y."/>
            <person name="Xiong H."/>
            <person name="Wang M."/>
            <person name="Zhang Z."/>
            <person name="Wang Z."/>
            <person name="Wu H."/>
            <person name="Ma T."/>
            <person name="Liu J."/>
            <person name="Xi Z."/>
        </authorList>
    </citation>
    <scope>NUCLEOTIDE SEQUENCE [LARGE SCALE GENOMIC DNA]</scope>
    <source>
        <strain evidence="7">J267</strain>
        <tissue evidence="7">Leaf</tissue>
    </source>
</reference>
<keyword evidence="8" id="KW-1185">Reference proteome</keyword>
<dbReference type="CDD" id="cd10017">
    <property type="entry name" value="B3_DNA"/>
    <property type="match status" value="1"/>
</dbReference>
<evidence type="ECO:0000256" key="2">
    <source>
        <dbReference type="ARBA" id="ARBA00023015"/>
    </source>
</evidence>
<accession>A0A5J5C5F2</accession>
<dbReference type="InterPro" id="IPR015300">
    <property type="entry name" value="DNA-bd_pseudobarrel_sf"/>
</dbReference>
<dbReference type="Gene3D" id="2.40.330.10">
    <property type="entry name" value="DNA-binding pseudobarrel domain"/>
    <property type="match status" value="1"/>
</dbReference>
<evidence type="ECO:0000313" key="8">
    <source>
        <dbReference type="Proteomes" id="UP000325577"/>
    </source>
</evidence>
<evidence type="ECO:0000256" key="6">
    <source>
        <dbReference type="SAM" id="MobiDB-lite"/>
    </source>
</evidence>
<proteinExistence type="predicted"/>
<dbReference type="InterPro" id="IPR003340">
    <property type="entry name" value="B3_DNA-bd"/>
</dbReference>
<dbReference type="Proteomes" id="UP000325577">
    <property type="component" value="Linkage Group LG0"/>
</dbReference>
<dbReference type="GO" id="GO:0005634">
    <property type="term" value="C:nucleus"/>
    <property type="evidence" value="ECO:0007669"/>
    <property type="project" value="UniProtKB-SubCell"/>
</dbReference>
<organism evidence="7 8">
    <name type="scientific">Nyssa sinensis</name>
    <dbReference type="NCBI Taxonomy" id="561372"/>
    <lineage>
        <taxon>Eukaryota</taxon>
        <taxon>Viridiplantae</taxon>
        <taxon>Streptophyta</taxon>
        <taxon>Embryophyta</taxon>
        <taxon>Tracheophyta</taxon>
        <taxon>Spermatophyta</taxon>
        <taxon>Magnoliopsida</taxon>
        <taxon>eudicotyledons</taxon>
        <taxon>Gunneridae</taxon>
        <taxon>Pentapetalae</taxon>
        <taxon>asterids</taxon>
        <taxon>Cornales</taxon>
        <taxon>Nyssaceae</taxon>
        <taxon>Nyssa</taxon>
    </lineage>
</organism>
<keyword evidence="5" id="KW-0539">Nucleus</keyword>
<keyword evidence="4" id="KW-0804">Transcription</keyword>
<evidence type="ECO:0008006" key="9">
    <source>
        <dbReference type="Google" id="ProtNLM"/>
    </source>
</evidence>
<dbReference type="GO" id="GO:0003677">
    <property type="term" value="F:DNA binding"/>
    <property type="evidence" value="ECO:0007669"/>
    <property type="project" value="UniProtKB-KW"/>
</dbReference>
<evidence type="ECO:0000256" key="5">
    <source>
        <dbReference type="ARBA" id="ARBA00023242"/>
    </source>
</evidence>